<feature type="region of interest" description="Disordered" evidence="2">
    <location>
        <begin position="57"/>
        <end position="155"/>
    </location>
</feature>
<evidence type="ECO:0000256" key="3">
    <source>
        <dbReference type="SAM" id="SignalP"/>
    </source>
</evidence>
<proteinExistence type="predicted"/>
<feature type="compositionally biased region" description="Basic and acidic residues" evidence="2">
    <location>
        <begin position="462"/>
        <end position="478"/>
    </location>
</feature>
<feature type="region of interest" description="Disordered" evidence="2">
    <location>
        <begin position="333"/>
        <end position="502"/>
    </location>
</feature>
<dbReference type="EMBL" id="JBGBPQ010000009">
    <property type="protein sequence ID" value="KAL1519444.1"/>
    <property type="molecule type" value="Genomic_DNA"/>
</dbReference>
<feature type="signal peptide" evidence="3">
    <location>
        <begin position="1"/>
        <end position="21"/>
    </location>
</feature>
<feature type="compositionally biased region" description="Low complexity" evidence="2">
    <location>
        <begin position="133"/>
        <end position="142"/>
    </location>
</feature>
<reference evidence="4 5" key="1">
    <citation type="journal article" date="2024" name="Science">
        <title>Giant polyketide synthase enzymes in the biosynthesis of giant marine polyether toxins.</title>
        <authorList>
            <person name="Fallon T.R."/>
            <person name="Shende V.V."/>
            <person name="Wierzbicki I.H."/>
            <person name="Pendleton A.L."/>
            <person name="Watervoot N.F."/>
            <person name="Auber R.P."/>
            <person name="Gonzalez D.J."/>
            <person name="Wisecaver J.H."/>
            <person name="Moore B.S."/>
        </authorList>
    </citation>
    <scope>NUCLEOTIDE SEQUENCE [LARGE SCALE GENOMIC DNA]</scope>
    <source>
        <strain evidence="4 5">12B1</strain>
    </source>
</reference>
<sequence>MPSSPLSRCGALAAFLPTCLALTAGLPPPTHIRAAYAPFRAASPRCAQRYSPFQPLRRLFTREEQPEASLASDPAGDVQENPRPPPVRSATDHSASPPPPVSERTEPQRDTPEARHAVVASEAAPSPTPSPSHSPSHSPSSSRPEEEPDEAARLARLALTERDQARRARLALAERDALVERKRRAADAWGEQQPAATDWLRRDAAELMWQRKEMGEAGGVVSALRQAWGEEDRLPADLHADDWRLDEFERLLEREKGWRKAVYSWWLKVWDAAGDDYLFEPDETDDYGFPKTRLDGTPWDEAPLRARRTFEARPEASRPRLRASVDAEFEERLAERRGAKESWREEGGEGGRKAVEAPRPTRTRAAAERAVEVDAEWEERVAYRRGRGRQEDAVVGEREKDTERRERDRLEMKPLVKQEEREKAKRREKRDGAESLEERVDEEAALEPDGMEDHRPSRRRAWREESEGPARSTDRFDEYDSDEEYYSRPRRKRRDADRWDSRSLSGDAYDSRYRSVYDDSYGFEEERPRRRRRRQSQSEFIEARLERLQGEVELRIDQLEEADRDLEKRRAEVCAEIAALDGDQELDAWQITDSVATQMPPSVRARQLHTRRLDQERIDLQERRMRTWDATELAEERVLEIRFALRALRSGGVDSLRDVVDRREVSRNLRTFLERWL</sequence>
<feature type="compositionally biased region" description="Basic and acidic residues" evidence="2">
    <location>
        <begin position="103"/>
        <end position="116"/>
    </location>
</feature>
<feature type="chain" id="PRO_5044194211" evidence="3">
    <location>
        <begin position="22"/>
        <end position="677"/>
    </location>
</feature>
<dbReference type="Proteomes" id="UP001515480">
    <property type="component" value="Unassembled WGS sequence"/>
</dbReference>
<accession>A0AB34JFQ7</accession>
<feature type="coiled-coil region" evidence="1">
    <location>
        <begin position="542"/>
        <end position="576"/>
    </location>
</feature>
<dbReference type="AlphaFoldDB" id="A0AB34JFQ7"/>
<organism evidence="4 5">
    <name type="scientific">Prymnesium parvum</name>
    <name type="common">Toxic golden alga</name>
    <dbReference type="NCBI Taxonomy" id="97485"/>
    <lineage>
        <taxon>Eukaryota</taxon>
        <taxon>Haptista</taxon>
        <taxon>Haptophyta</taxon>
        <taxon>Prymnesiophyceae</taxon>
        <taxon>Prymnesiales</taxon>
        <taxon>Prymnesiaceae</taxon>
        <taxon>Prymnesium</taxon>
    </lineage>
</organism>
<gene>
    <name evidence="4" type="ORF">AB1Y20_022966</name>
</gene>
<evidence type="ECO:0000313" key="4">
    <source>
        <dbReference type="EMBL" id="KAL1519444.1"/>
    </source>
</evidence>
<name>A0AB34JFQ7_PRYPA</name>
<keyword evidence="3" id="KW-0732">Signal</keyword>
<evidence type="ECO:0000313" key="5">
    <source>
        <dbReference type="Proteomes" id="UP001515480"/>
    </source>
</evidence>
<keyword evidence="5" id="KW-1185">Reference proteome</keyword>
<feature type="compositionally biased region" description="Acidic residues" evidence="2">
    <location>
        <begin position="439"/>
        <end position="450"/>
    </location>
</feature>
<keyword evidence="1" id="KW-0175">Coiled coil</keyword>
<protein>
    <submittedName>
        <fullName evidence="4">Uncharacterized protein</fullName>
    </submittedName>
</protein>
<evidence type="ECO:0000256" key="1">
    <source>
        <dbReference type="SAM" id="Coils"/>
    </source>
</evidence>
<evidence type="ECO:0000256" key="2">
    <source>
        <dbReference type="SAM" id="MobiDB-lite"/>
    </source>
</evidence>
<feature type="compositionally biased region" description="Basic and acidic residues" evidence="2">
    <location>
        <begin position="365"/>
        <end position="438"/>
    </location>
</feature>
<feature type="compositionally biased region" description="Basic and acidic residues" evidence="2">
    <location>
        <begin position="333"/>
        <end position="356"/>
    </location>
</feature>
<comment type="caution">
    <text evidence="4">The sequence shown here is derived from an EMBL/GenBank/DDBJ whole genome shotgun (WGS) entry which is preliminary data.</text>
</comment>